<feature type="region of interest" description="Disordered" evidence="7">
    <location>
        <begin position="332"/>
        <end position="351"/>
    </location>
</feature>
<evidence type="ECO:0000256" key="2">
    <source>
        <dbReference type="ARBA" id="ARBA00006162"/>
    </source>
</evidence>
<dbReference type="InterPro" id="IPR044049">
    <property type="entry name" value="EccD_transm"/>
</dbReference>
<feature type="transmembrane region" description="Helical" evidence="8">
    <location>
        <begin position="392"/>
        <end position="411"/>
    </location>
</feature>
<evidence type="ECO:0000256" key="8">
    <source>
        <dbReference type="SAM" id="Phobius"/>
    </source>
</evidence>
<reference evidence="10 11" key="1">
    <citation type="submission" date="2018-09" db="EMBL/GenBank/DDBJ databases">
        <title>YIM PH21274 draft genome.</title>
        <authorList>
            <person name="Miao C."/>
        </authorList>
    </citation>
    <scope>NUCLEOTIDE SEQUENCE [LARGE SCALE GENOMIC DNA]</scope>
    <source>
        <strain evidence="10 11">YIM PH 21724</strain>
    </source>
</reference>
<feature type="transmembrane region" description="Helical" evidence="8">
    <location>
        <begin position="226"/>
        <end position="244"/>
    </location>
</feature>
<dbReference type="Pfam" id="PF19053">
    <property type="entry name" value="EccD"/>
    <property type="match status" value="1"/>
</dbReference>
<feature type="transmembrane region" description="Helical" evidence="8">
    <location>
        <begin position="193"/>
        <end position="214"/>
    </location>
</feature>
<evidence type="ECO:0000256" key="5">
    <source>
        <dbReference type="ARBA" id="ARBA00022989"/>
    </source>
</evidence>
<evidence type="ECO:0000256" key="7">
    <source>
        <dbReference type="SAM" id="MobiDB-lite"/>
    </source>
</evidence>
<dbReference type="Proteomes" id="UP000266677">
    <property type="component" value="Unassembled WGS sequence"/>
</dbReference>
<organism evidence="10 11">
    <name type="scientific">Nocardia panacis</name>
    <dbReference type="NCBI Taxonomy" id="2340916"/>
    <lineage>
        <taxon>Bacteria</taxon>
        <taxon>Bacillati</taxon>
        <taxon>Actinomycetota</taxon>
        <taxon>Actinomycetes</taxon>
        <taxon>Mycobacteriales</taxon>
        <taxon>Nocardiaceae</taxon>
        <taxon>Nocardia</taxon>
    </lineage>
</organism>
<feature type="domain" description="EccD-like transmembrane" evidence="9">
    <location>
        <begin position="141"/>
        <end position="508"/>
    </location>
</feature>
<dbReference type="Gene3D" id="3.10.20.90">
    <property type="entry name" value="Phosphatidylinositol 3-kinase Catalytic Subunit, Chain A, domain 1"/>
    <property type="match status" value="1"/>
</dbReference>
<keyword evidence="4 8" id="KW-0812">Transmembrane</keyword>
<keyword evidence="6 8" id="KW-0472">Membrane</keyword>
<protein>
    <submittedName>
        <fullName evidence="10">Type VII secretion integral membrane protein EccD</fullName>
    </submittedName>
</protein>
<evidence type="ECO:0000256" key="3">
    <source>
        <dbReference type="ARBA" id="ARBA00022475"/>
    </source>
</evidence>
<evidence type="ECO:0000256" key="6">
    <source>
        <dbReference type="ARBA" id="ARBA00023136"/>
    </source>
</evidence>
<feature type="transmembrane region" description="Helical" evidence="8">
    <location>
        <begin position="364"/>
        <end position="386"/>
    </location>
</feature>
<comment type="similarity">
    <text evidence="2">Belongs to the EccD/Snm4 family.</text>
</comment>
<feature type="transmembrane region" description="Helical" evidence="8">
    <location>
        <begin position="485"/>
        <end position="505"/>
    </location>
</feature>
<evidence type="ECO:0000313" key="11">
    <source>
        <dbReference type="Proteomes" id="UP000266677"/>
    </source>
</evidence>
<dbReference type="PIRSF" id="PIRSF017804">
    <property type="entry name" value="Secretion_EccD1"/>
    <property type="match status" value="1"/>
</dbReference>
<feature type="transmembrane region" description="Helical" evidence="8">
    <location>
        <begin position="418"/>
        <end position="437"/>
    </location>
</feature>
<evidence type="ECO:0000256" key="4">
    <source>
        <dbReference type="ARBA" id="ARBA00022692"/>
    </source>
</evidence>
<keyword evidence="5 8" id="KW-1133">Transmembrane helix</keyword>
<feature type="transmembrane region" description="Helical" evidence="8">
    <location>
        <begin position="443"/>
        <end position="465"/>
    </location>
</feature>
<dbReference type="InterPro" id="IPR006707">
    <property type="entry name" value="T7SS_EccD"/>
</dbReference>
<accession>A0A3A4KTH3</accession>
<keyword evidence="3" id="KW-1003">Cell membrane</keyword>
<feature type="transmembrane region" description="Helical" evidence="8">
    <location>
        <begin position="163"/>
        <end position="181"/>
    </location>
</feature>
<dbReference type="GO" id="GO:0005886">
    <property type="term" value="C:plasma membrane"/>
    <property type="evidence" value="ECO:0007669"/>
    <property type="project" value="UniProtKB-SubCell"/>
</dbReference>
<dbReference type="InterPro" id="IPR024962">
    <property type="entry name" value="YukD-like"/>
</dbReference>
<gene>
    <name evidence="10" type="primary">eccD</name>
    <name evidence="10" type="ORF">D5S18_00750</name>
</gene>
<dbReference type="EMBL" id="QZFU01000006">
    <property type="protein sequence ID" value="RJO79837.1"/>
    <property type="molecule type" value="Genomic_DNA"/>
</dbReference>
<dbReference type="OrthoDB" id="4529991at2"/>
<dbReference type="Pfam" id="PF08817">
    <property type="entry name" value="YukD"/>
    <property type="match status" value="1"/>
</dbReference>
<comment type="caution">
    <text evidence="10">The sequence shown here is derived from an EMBL/GenBank/DDBJ whole genome shotgun (WGS) entry which is preliminary data.</text>
</comment>
<proteinExistence type="inferred from homology"/>
<dbReference type="AlphaFoldDB" id="A0A3A4KTH3"/>
<feature type="transmembrane region" description="Helical" evidence="8">
    <location>
        <begin position="251"/>
        <end position="275"/>
    </location>
</feature>
<name>A0A3A4KTH3_9NOCA</name>
<dbReference type="NCBIfam" id="TIGR03920">
    <property type="entry name" value="T7SS_EccD"/>
    <property type="match status" value="1"/>
</dbReference>
<sequence length="508" mass="53047">MAMTAAAPTASPATAEVVRARVAVMVATYQVDVVLPTKFSIETFIDDLIGVLAAAIKDESVDFNPPVGQWSLARPGEAPMPRWRTLEEDDVVDGAVLMLSAVESAEVFTPLVEDITDALALTNEREFAEFDAETTARVGVFGLGLISLACAGALSWSWTRTGSLLWCGVPALALALACWIAAIQVRRRGFPPLVCLGFTLSVLPLLFVGGAMLVPPPYDVPGAFGPANLTAGAAFVVAAAVTMLRRTNGGIATLMAVTALAVTATIALLPLVYLHLAVRQVAGGAVLIGLILLTSAPRLAVVIARIRPPDLPDPGNEVSPGTLTDIFETESAQTRAEADGQSDNEPERVREGVGIEQRARLAVISLRGAIAGFAALLSIGTVVAAAASPGGIREIVLAAAVTGLLMLRARWYPDRVQAISLIVGATVTLLGTAWVLVDAYTTPIARMVVVLVVAAAGVAGCVAAIQLPGRRLSPVTRRVIDLFEYALILVVPVIAVWVMGVYTAMRGI</sequence>
<evidence type="ECO:0000313" key="10">
    <source>
        <dbReference type="EMBL" id="RJO79837.1"/>
    </source>
</evidence>
<comment type="subcellular location">
    <subcellularLocation>
        <location evidence="1">Cell membrane</location>
        <topology evidence="1">Multi-pass membrane protein</topology>
    </subcellularLocation>
</comment>
<evidence type="ECO:0000259" key="9">
    <source>
        <dbReference type="Pfam" id="PF19053"/>
    </source>
</evidence>
<evidence type="ECO:0000256" key="1">
    <source>
        <dbReference type="ARBA" id="ARBA00004651"/>
    </source>
</evidence>
<keyword evidence="11" id="KW-1185">Reference proteome</keyword>
<feature type="transmembrane region" description="Helical" evidence="8">
    <location>
        <begin position="138"/>
        <end position="157"/>
    </location>
</feature>
<feature type="transmembrane region" description="Helical" evidence="8">
    <location>
        <begin position="281"/>
        <end position="301"/>
    </location>
</feature>